<dbReference type="Pfam" id="PF12796">
    <property type="entry name" value="Ank_2"/>
    <property type="match status" value="1"/>
</dbReference>
<evidence type="ECO:0008006" key="6">
    <source>
        <dbReference type="Google" id="ProtNLM"/>
    </source>
</evidence>
<gene>
    <name evidence="4" type="ORF">P3X46_026051</name>
</gene>
<keyword evidence="5" id="KW-1185">Reference proteome</keyword>
<dbReference type="PROSITE" id="PS50088">
    <property type="entry name" value="ANK_REPEAT"/>
    <property type="match status" value="1"/>
</dbReference>
<evidence type="ECO:0000256" key="2">
    <source>
        <dbReference type="ARBA" id="ARBA00023043"/>
    </source>
</evidence>
<protein>
    <recommendedName>
        <fullName evidence="6">PGG domain-containing protein</fullName>
    </recommendedName>
</protein>
<dbReference type="EMBL" id="JARPOI010000015">
    <property type="protein sequence ID" value="KAJ9152490.1"/>
    <property type="molecule type" value="Genomic_DNA"/>
</dbReference>
<keyword evidence="1" id="KW-0677">Repeat</keyword>
<dbReference type="PROSITE" id="PS50297">
    <property type="entry name" value="ANK_REP_REGION"/>
    <property type="match status" value="1"/>
</dbReference>
<feature type="repeat" description="ANK" evidence="3">
    <location>
        <begin position="80"/>
        <end position="112"/>
    </location>
</feature>
<comment type="caution">
    <text evidence="4">The sequence shown here is derived from an EMBL/GenBank/DDBJ whole genome shotgun (WGS) entry which is preliminary data.</text>
</comment>
<evidence type="ECO:0000256" key="3">
    <source>
        <dbReference type="PROSITE-ProRule" id="PRU00023"/>
    </source>
</evidence>
<name>A0ABQ9KVD4_HEVBR</name>
<dbReference type="Gene3D" id="1.25.40.20">
    <property type="entry name" value="Ankyrin repeat-containing domain"/>
    <property type="match status" value="1"/>
</dbReference>
<dbReference type="PANTHER" id="PTHR24203">
    <property type="entry name" value="ANKYRIN REPEAT FAMILY PROTEIN"/>
    <property type="match status" value="1"/>
</dbReference>
<dbReference type="SUPFAM" id="SSF48403">
    <property type="entry name" value="Ankyrin repeat"/>
    <property type="match status" value="1"/>
</dbReference>
<evidence type="ECO:0000313" key="4">
    <source>
        <dbReference type="EMBL" id="KAJ9152490.1"/>
    </source>
</evidence>
<organism evidence="4 5">
    <name type="scientific">Hevea brasiliensis</name>
    <name type="common">Para rubber tree</name>
    <name type="synonym">Siphonia brasiliensis</name>
    <dbReference type="NCBI Taxonomy" id="3981"/>
    <lineage>
        <taxon>Eukaryota</taxon>
        <taxon>Viridiplantae</taxon>
        <taxon>Streptophyta</taxon>
        <taxon>Embryophyta</taxon>
        <taxon>Tracheophyta</taxon>
        <taxon>Spermatophyta</taxon>
        <taxon>Magnoliopsida</taxon>
        <taxon>eudicotyledons</taxon>
        <taxon>Gunneridae</taxon>
        <taxon>Pentapetalae</taxon>
        <taxon>rosids</taxon>
        <taxon>fabids</taxon>
        <taxon>Malpighiales</taxon>
        <taxon>Euphorbiaceae</taxon>
        <taxon>Crotonoideae</taxon>
        <taxon>Micrandreae</taxon>
        <taxon>Hevea</taxon>
    </lineage>
</organism>
<keyword evidence="2 3" id="KW-0040">ANK repeat</keyword>
<dbReference type="Proteomes" id="UP001174677">
    <property type="component" value="Chromosome 15"/>
</dbReference>
<reference evidence="4 5" key="1">
    <citation type="journal article" date="2023" name="Plant Biotechnol. J.">
        <title>Chromosome-level wild Hevea brasiliensis genome provides new tools for genomic-assisted breeding and valuable loci to elevate rubber yield.</title>
        <authorList>
            <person name="Cheng H."/>
            <person name="Song X."/>
            <person name="Hu Y."/>
            <person name="Wu T."/>
            <person name="Yang Q."/>
            <person name="An Z."/>
            <person name="Feng S."/>
            <person name="Deng Z."/>
            <person name="Wu W."/>
            <person name="Zeng X."/>
            <person name="Tu M."/>
            <person name="Wang X."/>
            <person name="Huang H."/>
        </authorList>
    </citation>
    <scope>NUCLEOTIDE SEQUENCE [LARGE SCALE GENOMIC DNA]</scope>
    <source>
        <strain evidence="4">MT/VB/25A 57/8</strain>
    </source>
</reference>
<evidence type="ECO:0000313" key="5">
    <source>
        <dbReference type="Proteomes" id="UP001174677"/>
    </source>
</evidence>
<sequence>MDYESDWRNFTTDHATYNLDNISITLALSGQICSMDKLLKDGLGINNVDKEGLIALHKVIIGKKEAIISHLLRKVASPHDGASPLHYAAQVGIMQTVKLLIKYNVDVKVTDNASIVYKTIRNRDIIKVLLVNGVDKNKRNNDGMTPLDLCLCYGKDFKSYDLTKLVKIVPANIDL</sequence>
<dbReference type="InterPro" id="IPR002110">
    <property type="entry name" value="Ankyrin_rpt"/>
</dbReference>
<evidence type="ECO:0000256" key="1">
    <source>
        <dbReference type="ARBA" id="ARBA00022737"/>
    </source>
</evidence>
<dbReference type="InterPro" id="IPR036770">
    <property type="entry name" value="Ankyrin_rpt-contain_sf"/>
</dbReference>
<dbReference type="PRINTS" id="PR01415">
    <property type="entry name" value="ANKYRIN"/>
</dbReference>
<proteinExistence type="predicted"/>
<dbReference type="SMART" id="SM00248">
    <property type="entry name" value="ANK"/>
    <property type="match status" value="4"/>
</dbReference>
<dbReference type="PANTHER" id="PTHR24203:SF76">
    <property type="entry name" value="ANKYRIN REPEAT DOMAIN-CONTAINING PROTEIN EMB506, CHLOROPLASTIC"/>
    <property type="match status" value="1"/>
</dbReference>
<accession>A0ABQ9KVD4</accession>